<proteinExistence type="predicted"/>
<feature type="region of interest" description="Disordered" evidence="1">
    <location>
        <begin position="84"/>
        <end position="119"/>
    </location>
</feature>
<dbReference type="VEuPathDB" id="VectorBase:GAUT023082"/>
<dbReference type="EnsemblMetazoa" id="GAUT023082-RA">
    <property type="protein sequence ID" value="GAUT023082-PA"/>
    <property type="gene ID" value="GAUT023082"/>
</dbReference>
<reference evidence="4" key="1">
    <citation type="submission" date="2020-05" db="UniProtKB">
        <authorList>
            <consortium name="EnsemblMetazoa"/>
        </authorList>
    </citation>
    <scope>IDENTIFICATION</scope>
    <source>
        <strain evidence="4">TTRI</strain>
    </source>
</reference>
<protein>
    <recommendedName>
        <fullName evidence="6">Protein lines</fullName>
    </recommendedName>
</protein>
<dbReference type="Pfam" id="PF14694">
    <property type="entry name" value="LINES_N"/>
    <property type="match status" value="1"/>
</dbReference>
<feature type="domain" description="Protein Lines C-terminal" evidence="3">
    <location>
        <begin position="851"/>
        <end position="886"/>
    </location>
</feature>
<dbReference type="Proteomes" id="UP000078200">
    <property type="component" value="Unassembled WGS sequence"/>
</dbReference>
<feature type="domain" description="Protein Lines N-terminal" evidence="2">
    <location>
        <begin position="489"/>
        <end position="840"/>
    </location>
</feature>
<dbReference type="PANTHER" id="PTHR16057">
    <property type="entry name" value="WINS1, 2 PROTEIN"/>
    <property type="match status" value="1"/>
</dbReference>
<feature type="compositionally biased region" description="Low complexity" evidence="1">
    <location>
        <begin position="90"/>
        <end position="119"/>
    </location>
</feature>
<evidence type="ECO:0000313" key="4">
    <source>
        <dbReference type="EnsemblMetazoa" id="GAUT023082-PA"/>
    </source>
</evidence>
<keyword evidence="5" id="KW-1185">Reference proteome</keyword>
<organism evidence="4 5">
    <name type="scientific">Glossina austeni</name>
    <name type="common">Savannah tsetse fly</name>
    <dbReference type="NCBI Taxonomy" id="7395"/>
    <lineage>
        <taxon>Eukaryota</taxon>
        <taxon>Metazoa</taxon>
        <taxon>Ecdysozoa</taxon>
        <taxon>Arthropoda</taxon>
        <taxon>Hexapoda</taxon>
        <taxon>Insecta</taxon>
        <taxon>Pterygota</taxon>
        <taxon>Neoptera</taxon>
        <taxon>Endopterygota</taxon>
        <taxon>Diptera</taxon>
        <taxon>Brachycera</taxon>
        <taxon>Muscomorpha</taxon>
        <taxon>Hippoboscoidea</taxon>
        <taxon>Glossinidae</taxon>
        <taxon>Glossina</taxon>
    </lineage>
</organism>
<evidence type="ECO:0000313" key="5">
    <source>
        <dbReference type="Proteomes" id="UP000078200"/>
    </source>
</evidence>
<evidence type="ECO:0000259" key="3">
    <source>
        <dbReference type="Pfam" id="PF14695"/>
    </source>
</evidence>
<dbReference type="AlphaFoldDB" id="A0A1A9V1U4"/>
<dbReference type="STRING" id="7395.A0A1A9V1U4"/>
<dbReference type="InterPro" id="IPR029415">
    <property type="entry name" value="Lines_C"/>
</dbReference>
<dbReference type="InterPro" id="IPR032794">
    <property type="entry name" value="LINES_N"/>
</dbReference>
<dbReference type="Pfam" id="PF14695">
    <property type="entry name" value="LINES_C"/>
    <property type="match status" value="1"/>
</dbReference>
<name>A0A1A9V1U4_GLOAU</name>
<accession>A0A1A9V1U4</accession>
<sequence length="896" mass="101167">MSSQQQKDQTQQRVDLSYSNAMVLSINSNHNNNNISIEQPQTKRQKIEKTKAYNGKNLKNCLAPTVIINGQFNSSPPPDIVDTGDPMPPLCSSLSSSSHSISAPTSSNNSPTITPSSSRTTSLTQLLNAQNLIGSVTNKQLPHEHLHVELEVARSNNGICGPAEFASDEVDRAGLPDLLTLSTTVNGANNKFRCTVDAGNATTTQLDELSAAQDMREFEESLTKQCLCGVSERMLRKPFQSHYSLDANGQKRIANLNEWPTNKLLQFLSNLQLLFDIYLKQNSKGFICARIMDVCDALIRNDHHLIDEIIVLAGYRNPYVQFLASRVLASFLVIAKQDMDDDWLKKLVDNLFNFDRLDYMAVQKVHFSLEIIKRIVEWKDIDLHPLEDEIVDTHINMEASSSNAAANRSADVFLNSHHGYLHFQTQQPSLERNYFAVHYRSSDSLVDNNSRESPETSTSYNAYHTTATLYGDMGSQCAFPSAALSGCHLITLTDSESFDTTHLKCITIKILENKWPALVKNMSILIESHLDIENAEHCILNFLQLWENIISVKANLSIVETLPFYAQLDKFEMLLNQNLSCTVYKQILCLFNEALCYGSTLALQDMLPDETCVLARQIVTHVKDSPILESLPRRHPENVVGFIGFKRKPIIYENGTLQRHYSCDATSSVLSAGDVIEMDKTLLQKMVLLVLKSIAVTVKAIRSDSSDSSIDTTDYAALQEMVLIENSIRAVLIKLESFIKHTLEFHPECHFSKILIHLFDDQDDHLIEAMVCTLDVTITFPALDSMLNPVYTFLEFLKMVSNSSDLLLDLLVSNETCFLLYLLRFLKYIRANWPMFVRSCDALGTNMLDEAMDALIRLRLQISRLVSRQLYPYDISPVLRLLENCEDLYQERFVII</sequence>
<evidence type="ECO:0000259" key="2">
    <source>
        <dbReference type="Pfam" id="PF14694"/>
    </source>
</evidence>
<dbReference type="PANTHER" id="PTHR16057:SF1">
    <property type="entry name" value="PROTEIN LINES HOMOLOG 1"/>
    <property type="match status" value="1"/>
</dbReference>
<evidence type="ECO:0008006" key="6">
    <source>
        <dbReference type="Google" id="ProtNLM"/>
    </source>
</evidence>
<evidence type="ECO:0000256" key="1">
    <source>
        <dbReference type="SAM" id="MobiDB-lite"/>
    </source>
</evidence>
<dbReference type="InterPro" id="IPR024875">
    <property type="entry name" value="Protein_Lines"/>
</dbReference>